<gene>
    <name evidence="3" type="ORF">FFL34_12840</name>
</gene>
<dbReference type="CDD" id="cd05255">
    <property type="entry name" value="SQD1_like_SDR_e"/>
    <property type="match status" value="1"/>
</dbReference>
<proteinExistence type="inferred from homology"/>
<sequence>MRIIVAGGDGFCGWPTALYLSKRGHDVAIIDNMIRREMDNELHSNSLTPIASLDERTAKWEELTGKEIRTYNGDLNHYDFLRQVMKTEQPDAFVHFAEQRSAPYSMIDREHAVFTQTNNVAGNLNVLYGIKEIVPDCHLIKLGTMGEYGTPNIPIEEGYIEIEHKGRKDVLPYPKQPGSFYHLSKVHDSHNITFACKIWGIRATDLNQGVVYGLDTDETKMDPVLANRLDYDGVFGTALNRFIIQSAIGHDLTVYGKGGQTRGFLNIQDTVRCIEIAAENPADKGEFRVFNQFTEEFSVGELAEKVKKVALEEELETDIAHLDNPRVELEEHFFKAENTKLRDLGLEPHLLDDAVIREILHTVMQHKDRVIKENVMPQVSWT</sequence>
<evidence type="ECO:0000313" key="4">
    <source>
        <dbReference type="Proteomes" id="UP000306980"/>
    </source>
</evidence>
<organism evidence="3 4">
    <name type="scientific">Lentibacillus cibarius</name>
    <dbReference type="NCBI Taxonomy" id="2583219"/>
    <lineage>
        <taxon>Bacteria</taxon>
        <taxon>Bacillati</taxon>
        <taxon>Bacillota</taxon>
        <taxon>Bacilli</taxon>
        <taxon>Bacillales</taxon>
        <taxon>Bacillaceae</taxon>
        <taxon>Lentibacillus</taxon>
    </lineage>
</organism>
<feature type="domain" description="NAD-dependent epimerase/dehydratase" evidence="2">
    <location>
        <begin position="3"/>
        <end position="291"/>
    </location>
</feature>
<dbReference type="RefSeq" id="WP_138603769.1">
    <property type="nucleotide sequence ID" value="NZ_VCIA01000001.1"/>
</dbReference>
<dbReference type="Gene3D" id="3.90.25.10">
    <property type="entry name" value="UDP-galactose 4-epimerase, domain 1"/>
    <property type="match status" value="1"/>
</dbReference>
<evidence type="ECO:0000259" key="2">
    <source>
        <dbReference type="Pfam" id="PF01370"/>
    </source>
</evidence>
<dbReference type="EMBL" id="VCIA01000001">
    <property type="protein sequence ID" value="TMN22873.1"/>
    <property type="molecule type" value="Genomic_DNA"/>
</dbReference>
<dbReference type="InterPro" id="IPR036291">
    <property type="entry name" value="NAD(P)-bd_dom_sf"/>
</dbReference>
<reference evidence="3 4" key="1">
    <citation type="submission" date="2019-05" db="EMBL/GenBank/DDBJ databases">
        <title>Genomic analysis of Lentibacillus sp. NKC220-2.</title>
        <authorList>
            <person name="Oh Y.J."/>
        </authorList>
    </citation>
    <scope>NUCLEOTIDE SEQUENCE [LARGE SCALE GENOMIC DNA]</scope>
    <source>
        <strain evidence="3 4">NKC220-2</strain>
    </source>
</reference>
<dbReference type="Gene3D" id="3.40.50.720">
    <property type="entry name" value="NAD(P)-binding Rossmann-like Domain"/>
    <property type="match status" value="1"/>
</dbReference>
<dbReference type="Pfam" id="PF01370">
    <property type="entry name" value="Epimerase"/>
    <property type="match status" value="1"/>
</dbReference>
<name>A0A5S3R7W7_9BACI</name>
<comment type="caution">
    <text evidence="3">The sequence shown here is derived from an EMBL/GenBank/DDBJ whole genome shotgun (WGS) entry which is preliminary data.</text>
</comment>
<evidence type="ECO:0000256" key="1">
    <source>
        <dbReference type="ARBA" id="ARBA00007637"/>
    </source>
</evidence>
<dbReference type="Proteomes" id="UP000306980">
    <property type="component" value="Unassembled WGS sequence"/>
</dbReference>
<evidence type="ECO:0000313" key="3">
    <source>
        <dbReference type="EMBL" id="TMN22873.1"/>
    </source>
</evidence>
<dbReference type="SUPFAM" id="SSF51735">
    <property type="entry name" value="NAD(P)-binding Rossmann-fold domains"/>
    <property type="match status" value="1"/>
</dbReference>
<accession>A0A5S3R7W7</accession>
<dbReference type="PANTHER" id="PTHR43000">
    <property type="entry name" value="DTDP-D-GLUCOSE 4,6-DEHYDRATASE-RELATED"/>
    <property type="match status" value="1"/>
</dbReference>
<comment type="similarity">
    <text evidence="1">Belongs to the NAD(P)-dependent epimerase/dehydratase family.</text>
</comment>
<protein>
    <submittedName>
        <fullName evidence="3">NAD-dependent epimerase/dehydratase family protein</fullName>
    </submittedName>
</protein>
<dbReference type="InterPro" id="IPR001509">
    <property type="entry name" value="Epimerase_deHydtase"/>
</dbReference>
<dbReference type="AlphaFoldDB" id="A0A5S3R7W7"/>
<dbReference type="OrthoDB" id="9771073at2"/>